<organism evidence="2 3">
    <name type="scientific">Nocardia transvalensis</name>
    <dbReference type="NCBI Taxonomy" id="37333"/>
    <lineage>
        <taxon>Bacteria</taxon>
        <taxon>Bacillati</taxon>
        <taxon>Actinomycetota</taxon>
        <taxon>Actinomycetes</taxon>
        <taxon>Mycobacteriales</taxon>
        <taxon>Nocardiaceae</taxon>
        <taxon>Nocardia</taxon>
    </lineage>
</organism>
<dbReference type="Pfam" id="PF13676">
    <property type="entry name" value="TIR_2"/>
    <property type="match status" value="1"/>
</dbReference>
<name>A0A7W9P974_9NOCA</name>
<dbReference type="PROSITE" id="PS50104">
    <property type="entry name" value="TIR"/>
    <property type="match status" value="1"/>
</dbReference>
<dbReference type="InterPro" id="IPR000157">
    <property type="entry name" value="TIR_dom"/>
</dbReference>
<evidence type="ECO:0000313" key="2">
    <source>
        <dbReference type="EMBL" id="MBB5911727.1"/>
    </source>
</evidence>
<dbReference type="EMBL" id="JACHIT010000001">
    <property type="protein sequence ID" value="MBB5911727.1"/>
    <property type="molecule type" value="Genomic_DNA"/>
</dbReference>
<keyword evidence="3" id="KW-1185">Reference proteome</keyword>
<dbReference type="Gene3D" id="3.40.50.10140">
    <property type="entry name" value="Toll/interleukin-1 receptor homology (TIR) domain"/>
    <property type="match status" value="1"/>
</dbReference>
<reference evidence="2 3" key="1">
    <citation type="submission" date="2020-08" db="EMBL/GenBank/DDBJ databases">
        <title>Sequencing the genomes of 1000 actinobacteria strains.</title>
        <authorList>
            <person name="Klenk H.-P."/>
        </authorList>
    </citation>
    <scope>NUCLEOTIDE SEQUENCE [LARGE SCALE GENOMIC DNA]</scope>
    <source>
        <strain evidence="2 3">DSM 43582</strain>
    </source>
</reference>
<dbReference type="RefSeq" id="WP_051162180.1">
    <property type="nucleotide sequence ID" value="NZ_JACHIT010000001.1"/>
</dbReference>
<dbReference type="InterPro" id="IPR035897">
    <property type="entry name" value="Toll_tir_struct_dom_sf"/>
</dbReference>
<accession>A0A7W9P974</accession>
<dbReference type="AlphaFoldDB" id="A0A7W9P974"/>
<gene>
    <name evidence="2" type="ORF">BJY24_000594</name>
</gene>
<dbReference type="Proteomes" id="UP000540412">
    <property type="component" value="Unassembled WGS sequence"/>
</dbReference>
<evidence type="ECO:0000259" key="1">
    <source>
        <dbReference type="PROSITE" id="PS50104"/>
    </source>
</evidence>
<protein>
    <recommendedName>
        <fullName evidence="1">TIR domain-containing protein</fullName>
    </recommendedName>
</protein>
<comment type="caution">
    <text evidence="2">The sequence shown here is derived from an EMBL/GenBank/DDBJ whole genome shotgun (WGS) entry which is preliminary data.</text>
</comment>
<proteinExistence type="predicted"/>
<dbReference type="SUPFAM" id="SSF52200">
    <property type="entry name" value="Toll/Interleukin receptor TIR domain"/>
    <property type="match status" value="1"/>
</dbReference>
<evidence type="ECO:0000313" key="3">
    <source>
        <dbReference type="Proteomes" id="UP000540412"/>
    </source>
</evidence>
<dbReference type="GO" id="GO:0007165">
    <property type="term" value="P:signal transduction"/>
    <property type="evidence" value="ECO:0007669"/>
    <property type="project" value="InterPro"/>
</dbReference>
<feature type="domain" description="TIR" evidence="1">
    <location>
        <begin position="121"/>
        <end position="249"/>
    </location>
</feature>
<sequence>MIDPSYGGPVVVHLPGRSARIGYYDDDEYVDGRDQAVIYYCEPGLMHATMFKFVDYEHVFPIDTDSLLTRRQAISRILGRAAREGEWNHRRRYELTLEYSYINSQLVNRMANARLNEGKPGGRQIFISHSSLDKDLALWLSVDLANQGHRPWLDEWEIRAGESIPLKISEGIDHCDYLVLMLSPNSVKSGWVEREWSAKYWTEVENGAVAVVPALLKDCEIPTLLRTKKYADFRSAYRSGLEQILDAIR</sequence>